<organism evidence="1 2">
    <name type="scientific">marine gamma proteobacterium HTCC2143</name>
    <dbReference type="NCBI Taxonomy" id="247633"/>
    <lineage>
        <taxon>Bacteria</taxon>
        <taxon>Pseudomonadati</taxon>
        <taxon>Pseudomonadota</taxon>
        <taxon>Gammaproteobacteria</taxon>
        <taxon>Cellvibrionales</taxon>
        <taxon>Spongiibacteraceae</taxon>
        <taxon>BD1-7 clade</taxon>
    </lineage>
</organism>
<proteinExistence type="predicted"/>
<evidence type="ECO:0000313" key="1">
    <source>
        <dbReference type="EMBL" id="EAW30189.1"/>
    </source>
</evidence>
<dbReference type="eggNOG" id="COG2267">
    <property type="taxonomic scope" value="Bacteria"/>
</dbReference>
<dbReference type="OrthoDB" id="5522031at2"/>
<evidence type="ECO:0008006" key="3">
    <source>
        <dbReference type="Google" id="ProtNLM"/>
    </source>
</evidence>
<dbReference type="Gene3D" id="3.40.50.1820">
    <property type="entry name" value="alpha/beta hydrolase"/>
    <property type="match status" value="1"/>
</dbReference>
<accession>A0YFT9</accession>
<sequence>MNKYLFLTIVISFIVGCSSNPPKESADTENIQKKLRAEAEMGYLYSQMAENTYKPHSTFSLPKNIMNTLNKDNDGYGFAYSTFNRYKGSELVEIVLSFRGTDQFWDWPIGNVLALQNNRGLAVYRELRDATPNDIPITVIGHSLGGAIALHVSLREENVQTFVFNTSSRFTRGNAAENDRHSYSEYAEANKILRTFAIDPKWVHSIYSCTYGNPLTNHSQAKLSACLTACAAQELPEARQSVQNNPKIFGAGEIFDLACMEEA</sequence>
<protein>
    <recommendedName>
        <fullName evidence="3">Fungal lipase-like domain-containing protein</fullName>
    </recommendedName>
</protein>
<dbReference type="Pfam" id="PF26363">
    <property type="entry name" value="Phospholipase-like"/>
    <property type="match status" value="1"/>
</dbReference>
<name>A0YFT9_9GAMM</name>
<gene>
    <name evidence="1" type="ORF">GP2143_01560</name>
</gene>
<dbReference type="AlphaFoldDB" id="A0YFT9"/>
<keyword evidence="2" id="KW-1185">Reference proteome</keyword>
<dbReference type="SUPFAM" id="SSF53474">
    <property type="entry name" value="alpha/beta-Hydrolases"/>
    <property type="match status" value="1"/>
</dbReference>
<comment type="caution">
    <text evidence="1">The sequence shown here is derived from an EMBL/GenBank/DDBJ whole genome shotgun (WGS) entry which is preliminary data.</text>
</comment>
<dbReference type="InterPro" id="IPR029058">
    <property type="entry name" value="AB_hydrolase_fold"/>
</dbReference>
<dbReference type="Proteomes" id="UP000004931">
    <property type="component" value="Unassembled WGS sequence"/>
</dbReference>
<dbReference type="EMBL" id="AAVT01000009">
    <property type="protein sequence ID" value="EAW30189.1"/>
    <property type="molecule type" value="Genomic_DNA"/>
</dbReference>
<dbReference type="PROSITE" id="PS51257">
    <property type="entry name" value="PROKAR_LIPOPROTEIN"/>
    <property type="match status" value="1"/>
</dbReference>
<reference evidence="1 2" key="1">
    <citation type="journal article" date="2010" name="J. Bacteriol.">
        <title>Genome sequence of the oligotrophic marine Gammaproteobacterium HTCC2143, isolated from the Oregon Coast.</title>
        <authorList>
            <person name="Oh H.M."/>
            <person name="Kang I."/>
            <person name="Ferriera S."/>
            <person name="Giovannoni S.J."/>
            <person name="Cho J.C."/>
        </authorList>
    </citation>
    <scope>NUCLEOTIDE SEQUENCE [LARGE SCALE GENOMIC DNA]</scope>
    <source>
        <strain evidence="1 2">HTCC2143</strain>
    </source>
</reference>
<evidence type="ECO:0000313" key="2">
    <source>
        <dbReference type="Proteomes" id="UP000004931"/>
    </source>
</evidence>
<dbReference type="STRING" id="247633.GP2143_01560"/>